<dbReference type="KEGG" id="mmag:MMAD_39290"/>
<dbReference type="EMBL" id="AP022610">
    <property type="protein sequence ID" value="BBZ29634.1"/>
    <property type="molecule type" value="Genomic_DNA"/>
</dbReference>
<proteinExistence type="predicted"/>
<dbReference type="Proteomes" id="UP000466517">
    <property type="component" value="Chromosome"/>
</dbReference>
<evidence type="ECO:0000256" key="1">
    <source>
        <dbReference type="SAM" id="Phobius"/>
    </source>
</evidence>
<sequence length="57" mass="5779">MCAVAFGLLAAVAGGLQLWAYAVAGGPRHVVLGIFAIAVGASVLVAVASEFRARPRR</sequence>
<name>A0A7I7XK94_9MYCO</name>
<dbReference type="AlphaFoldDB" id="A0A7I7XK94"/>
<protein>
    <submittedName>
        <fullName evidence="2">Uncharacterized protein</fullName>
    </submittedName>
</protein>
<gene>
    <name evidence="2" type="ORF">MMAD_39290</name>
</gene>
<evidence type="ECO:0000313" key="3">
    <source>
        <dbReference type="Proteomes" id="UP000466517"/>
    </source>
</evidence>
<accession>A0A7I7XK94</accession>
<keyword evidence="1" id="KW-1133">Transmembrane helix</keyword>
<organism evidence="2 3">
    <name type="scientific">Mycolicibacterium madagascariense</name>
    <dbReference type="NCBI Taxonomy" id="212765"/>
    <lineage>
        <taxon>Bacteria</taxon>
        <taxon>Bacillati</taxon>
        <taxon>Actinomycetota</taxon>
        <taxon>Actinomycetes</taxon>
        <taxon>Mycobacteriales</taxon>
        <taxon>Mycobacteriaceae</taxon>
        <taxon>Mycolicibacterium</taxon>
    </lineage>
</organism>
<keyword evidence="1" id="KW-0472">Membrane</keyword>
<keyword evidence="1" id="KW-0812">Transmembrane</keyword>
<evidence type="ECO:0000313" key="2">
    <source>
        <dbReference type="EMBL" id="BBZ29634.1"/>
    </source>
</evidence>
<reference evidence="2 3" key="1">
    <citation type="journal article" date="2019" name="Emerg. Microbes Infect.">
        <title>Comprehensive subspecies identification of 175 nontuberculous mycobacteria species based on 7547 genomic profiles.</title>
        <authorList>
            <person name="Matsumoto Y."/>
            <person name="Kinjo T."/>
            <person name="Motooka D."/>
            <person name="Nabeya D."/>
            <person name="Jung N."/>
            <person name="Uechi K."/>
            <person name="Horii T."/>
            <person name="Iida T."/>
            <person name="Fujita J."/>
            <person name="Nakamura S."/>
        </authorList>
    </citation>
    <scope>NUCLEOTIDE SEQUENCE [LARGE SCALE GENOMIC DNA]</scope>
    <source>
        <strain evidence="2 3">JCM 13574</strain>
    </source>
</reference>
<keyword evidence="3" id="KW-1185">Reference proteome</keyword>
<feature type="transmembrane region" description="Helical" evidence="1">
    <location>
        <begin position="30"/>
        <end position="48"/>
    </location>
</feature>